<keyword evidence="4 9" id="KW-0812">Transmembrane</keyword>
<keyword evidence="7" id="KW-0496">Mitochondrion</keyword>
<keyword evidence="8 9" id="KW-0472">Membrane</keyword>
<comment type="caution">
    <text evidence="11">The sequence shown here is derived from an EMBL/GenBank/DDBJ whole genome shotgun (WGS) entry which is preliminary data.</text>
</comment>
<dbReference type="Proteomes" id="UP001530293">
    <property type="component" value="Unassembled WGS sequence"/>
</dbReference>
<dbReference type="PANTHER" id="PTHR45624:SF10">
    <property type="entry name" value="SLC (SOLUTE CARRIER) HOMOLOG"/>
    <property type="match status" value="1"/>
</dbReference>
<accession>A0ABD3M650</accession>
<evidence type="ECO:0000256" key="7">
    <source>
        <dbReference type="ARBA" id="ARBA00023128"/>
    </source>
</evidence>
<name>A0ABD3M650_9STRA</name>
<dbReference type="PANTHER" id="PTHR45624">
    <property type="entry name" value="MITOCHONDRIAL BASIC AMINO ACIDS TRANSPORTER-RELATED"/>
    <property type="match status" value="1"/>
</dbReference>
<evidence type="ECO:0000313" key="11">
    <source>
        <dbReference type="EMBL" id="KAL3759092.1"/>
    </source>
</evidence>
<keyword evidence="3 10" id="KW-0813">Transport</keyword>
<keyword evidence="5" id="KW-0677">Repeat</keyword>
<dbReference type="SUPFAM" id="SSF103506">
    <property type="entry name" value="Mitochondrial carrier"/>
    <property type="match status" value="1"/>
</dbReference>
<dbReference type="Pfam" id="PF00153">
    <property type="entry name" value="Mito_carr"/>
    <property type="match status" value="2"/>
</dbReference>
<evidence type="ECO:0000256" key="4">
    <source>
        <dbReference type="ARBA" id="ARBA00022692"/>
    </source>
</evidence>
<dbReference type="GO" id="GO:0031966">
    <property type="term" value="C:mitochondrial membrane"/>
    <property type="evidence" value="ECO:0007669"/>
    <property type="project" value="UniProtKB-SubCell"/>
</dbReference>
<sequence length="161" mass="17601">MKDRVKIMMQAQDKKARFANEMECLKFVIRTEGWIGLFTRGLGPTMARELPTNAIYFVVFESLMQTSIPDDLGPVGAPFLCGALSGCACWIPVYPIDVVNTRIQNAPGGKSPSARHVASQLYRSEGICGFFHGLPVLLLRAAISNGVTFLVHDLLVAVMLS</sequence>
<evidence type="ECO:0000256" key="5">
    <source>
        <dbReference type="ARBA" id="ARBA00022737"/>
    </source>
</evidence>
<dbReference type="InterPro" id="IPR018108">
    <property type="entry name" value="MCP_transmembrane"/>
</dbReference>
<dbReference type="Gene3D" id="1.50.40.10">
    <property type="entry name" value="Mitochondrial carrier domain"/>
    <property type="match status" value="1"/>
</dbReference>
<feature type="repeat" description="Solcar" evidence="9">
    <location>
        <begin position="73"/>
        <end position="158"/>
    </location>
</feature>
<dbReference type="EMBL" id="JALLBG020000214">
    <property type="protein sequence ID" value="KAL3759092.1"/>
    <property type="molecule type" value="Genomic_DNA"/>
</dbReference>
<evidence type="ECO:0000256" key="9">
    <source>
        <dbReference type="PROSITE-ProRule" id="PRU00282"/>
    </source>
</evidence>
<keyword evidence="12" id="KW-1185">Reference proteome</keyword>
<evidence type="ECO:0000256" key="2">
    <source>
        <dbReference type="ARBA" id="ARBA00006375"/>
    </source>
</evidence>
<organism evidence="11 12">
    <name type="scientific">Discostella pseudostelligera</name>
    <dbReference type="NCBI Taxonomy" id="259834"/>
    <lineage>
        <taxon>Eukaryota</taxon>
        <taxon>Sar</taxon>
        <taxon>Stramenopiles</taxon>
        <taxon>Ochrophyta</taxon>
        <taxon>Bacillariophyta</taxon>
        <taxon>Coscinodiscophyceae</taxon>
        <taxon>Thalassiosirophycidae</taxon>
        <taxon>Stephanodiscales</taxon>
        <taxon>Stephanodiscaceae</taxon>
        <taxon>Discostella</taxon>
    </lineage>
</organism>
<evidence type="ECO:0000313" key="12">
    <source>
        <dbReference type="Proteomes" id="UP001530293"/>
    </source>
</evidence>
<reference evidence="11 12" key="1">
    <citation type="submission" date="2024-10" db="EMBL/GenBank/DDBJ databases">
        <title>Updated reference genomes for cyclostephanoid diatoms.</title>
        <authorList>
            <person name="Roberts W.R."/>
            <person name="Alverson A.J."/>
        </authorList>
    </citation>
    <scope>NUCLEOTIDE SEQUENCE [LARGE SCALE GENOMIC DNA]</scope>
    <source>
        <strain evidence="11 12">AJA232-27</strain>
    </source>
</reference>
<comment type="similarity">
    <text evidence="2 10">Belongs to the mitochondrial carrier (TC 2.A.29) family.</text>
</comment>
<dbReference type="InterPro" id="IPR023395">
    <property type="entry name" value="MCP_dom_sf"/>
</dbReference>
<dbReference type="PROSITE" id="PS50920">
    <property type="entry name" value="SOLCAR"/>
    <property type="match status" value="2"/>
</dbReference>
<gene>
    <name evidence="11" type="ORF">ACHAWU_008701</name>
</gene>
<dbReference type="AlphaFoldDB" id="A0ABD3M650"/>
<evidence type="ECO:0000256" key="1">
    <source>
        <dbReference type="ARBA" id="ARBA00004225"/>
    </source>
</evidence>
<evidence type="ECO:0000256" key="6">
    <source>
        <dbReference type="ARBA" id="ARBA00022989"/>
    </source>
</evidence>
<evidence type="ECO:0000256" key="8">
    <source>
        <dbReference type="ARBA" id="ARBA00023136"/>
    </source>
</evidence>
<keyword evidence="6" id="KW-1133">Transmembrane helix</keyword>
<proteinExistence type="inferred from homology"/>
<comment type="subcellular location">
    <subcellularLocation>
        <location evidence="1">Mitochondrion membrane</location>
        <topology evidence="1">Multi-pass membrane protein</topology>
    </subcellularLocation>
</comment>
<protein>
    <submittedName>
        <fullName evidence="11">Uncharacterized protein</fullName>
    </submittedName>
</protein>
<dbReference type="InterPro" id="IPR050567">
    <property type="entry name" value="Mitochondrial_Carrier"/>
</dbReference>
<feature type="repeat" description="Solcar" evidence="9">
    <location>
        <begin position="1"/>
        <end position="66"/>
    </location>
</feature>
<evidence type="ECO:0000256" key="10">
    <source>
        <dbReference type="RuleBase" id="RU000488"/>
    </source>
</evidence>
<evidence type="ECO:0000256" key="3">
    <source>
        <dbReference type="ARBA" id="ARBA00022448"/>
    </source>
</evidence>